<name>A0A9P7VR49_9AGAR</name>
<dbReference type="EMBL" id="MU250538">
    <property type="protein sequence ID" value="KAG7444930.1"/>
    <property type="molecule type" value="Genomic_DNA"/>
</dbReference>
<reference evidence="1" key="1">
    <citation type="submission" date="2020-11" db="EMBL/GenBank/DDBJ databases">
        <title>Adaptations for nitrogen fixation in a non-lichenized fungal sporocarp promotes dispersal by wood-feeding termites.</title>
        <authorList>
            <consortium name="DOE Joint Genome Institute"/>
            <person name="Koch R.A."/>
            <person name="Yoon G."/>
            <person name="Arayal U."/>
            <person name="Lail K."/>
            <person name="Amirebrahimi M."/>
            <person name="Labutti K."/>
            <person name="Lipzen A."/>
            <person name="Riley R."/>
            <person name="Barry K."/>
            <person name="Henrissat B."/>
            <person name="Grigoriev I.V."/>
            <person name="Herr J.R."/>
            <person name="Aime M.C."/>
        </authorList>
    </citation>
    <scope>NUCLEOTIDE SEQUENCE</scope>
    <source>
        <strain evidence="1">MCA 3950</strain>
    </source>
</reference>
<proteinExistence type="predicted"/>
<evidence type="ECO:0000313" key="2">
    <source>
        <dbReference type="Proteomes" id="UP000812287"/>
    </source>
</evidence>
<comment type="caution">
    <text evidence="1">The sequence shown here is derived from an EMBL/GenBank/DDBJ whole genome shotgun (WGS) entry which is preliminary data.</text>
</comment>
<accession>A0A9P7VR49</accession>
<sequence>MNSGKVSALDPEYEQELRCRQGSSDLSDVLLSKTSSTSLSWPLRKHCTSWTMTARPTQQATAACTEIKAYNCFYGVHGDIWAYLMYMRFSTPIPPNPPSIKEYFDSDPCCRYLIYQGTTLLKAVAWDFVNLDSLLSEEYDRRLVRELCFAYATAFHALEARDNDGGFSFESLVRDDVI</sequence>
<organism evidence="1 2">
    <name type="scientific">Guyanagaster necrorhizus</name>
    <dbReference type="NCBI Taxonomy" id="856835"/>
    <lineage>
        <taxon>Eukaryota</taxon>
        <taxon>Fungi</taxon>
        <taxon>Dikarya</taxon>
        <taxon>Basidiomycota</taxon>
        <taxon>Agaricomycotina</taxon>
        <taxon>Agaricomycetes</taxon>
        <taxon>Agaricomycetidae</taxon>
        <taxon>Agaricales</taxon>
        <taxon>Marasmiineae</taxon>
        <taxon>Physalacriaceae</taxon>
        <taxon>Guyanagaster</taxon>
    </lineage>
</organism>
<dbReference type="GeneID" id="66099619"/>
<keyword evidence="2" id="KW-1185">Reference proteome</keyword>
<dbReference type="Proteomes" id="UP000812287">
    <property type="component" value="Unassembled WGS sequence"/>
</dbReference>
<dbReference type="AlphaFoldDB" id="A0A9P7VR49"/>
<gene>
    <name evidence="1" type="ORF">BT62DRAFT_1007300</name>
</gene>
<protein>
    <submittedName>
        <fullName evidence="1">Uncharacterized protein</fullName>
    </submittedName>
</protein>
<evidence type="ECO:0000313" key="1">
    <source>
        <dbReference type="EMBL" id="KAG7444930.1"/>
    </source>
</evidence>
<dbReference type="RefSeq" id="XP_043038430.1">
    <property type="nucleotide sequence ID" value="XM_043177332.1"/>
</dbReference>